<evidence type="ECO:0000313" key="3">
    <source>
        <dbReference type="Proteomes" id="UP000268727"/>
    </source>
</evidence>
<keyword evidence="3" id="KW-1185">Reference proteome</keyword>
<dbReference type="Proteomes" id="UP000268727">
    <property type="component" value="Unassembled WGS sequence"/>
</dbReference>
<name>A0A3N1H5I6_9PSEU</name>
<sequence>MSAVTEAVAAPPAGTVTFAGDTPTRPAGAVSPSGPVTWVASDNVSGAAPSLR</sequence>
<feature type="region of interest" description="Disordered" evidence="1">
    <location>
        <begin position="14"/>
        <end position="34"/>
    </location>
</feature>
<evidence type="ECO:0000313" key="2">
    <source>
        <dbReference type="EMBL" id="ROP37472.1"/>
    </source>
</evidence>
<dbReference type="EMBL" id="RJKM01000001">
    <property type="protein sequence ID" value="ROP37472.1"/>
    <property type="molecule type" value="Genomic_DNA"/>
</dbReference>
<dbReference type="AlphaFoldDB" id="A0A3N1H5I6"/>
<comment type="caution">
    <text evidence="2">The sequence shown here is derived from an EMBL/GenBank/DDBJ whole genome shotgun (WGS) entry which is preliminary data.</text>
</comment>
<reference evidence="2 3" key="1">
    <citation type="submission" date="2018-11" db="EMBL/GenBank/DDBJ databases">
        <title>Sequencing the genomes of 1000 actinobacteria strains.</title>
        <authorList>
            <person name="Klenk H.-P."/>
        </authorList>
    </citation>
    <scope>NUCLEOTIDE SEQUENCE [LARGE SCALE GENOMIC DNA]</scope>
    <source>
        <strain evidence="2 3">DSM 44231</strain>
    </source>
</reference>
<accession>A0A3N1H5I6</accession>
<protein>
    <submittedName>
        <fullName evidence="2">Uncharacterized protein</fullName>
    </submittedName>
</protein>
<gene>
    <name evidence="2" type="ORF">EDD40_2785</name>
</gene>
<evidence type="ECO:0000256" key="1">
    <source>
        <dbReference type="SAM" id="MobiDB-lite"/>
    </source>
</evidence>
<proteinExistence type="predicted"/>
<organism evidence="2 3">
    <name type="scientific">Saccharothrix texasensis</name>
    <dbReference type="NCBI Taxonomy" id="103734"/>
    <lineage>
        <taxon>Bacteria</taxon>
        <taxon>Bacillati</taxon>
        <taxon>Actinomycetota</taxon>
        <taxon>Actinomycetes</taxon>
        <taxon>Pseudonocardiales</taxon>
        <taxon>Pseudonocardiaceae</taxon>
        <taxon>Saccharothrix</taxon>
    </lineage>
</organism>